<dbReference type="AlphaFoldDB" id="A0A6V2PNN2"/>
<organism evidence="3">
    <name type="scientific">Heterosigma akashiwo</name>
    <name type="common">Chromophytic alga</name>
    <name type="synonym">Heterosigma carterae</name>
    <dbReference type="NCBI Taxonomy" id="2829"/>
    <lineage>
        <taxon>Eukaryota</taxon>
        <taxon>Sar</taxon>
        <taxon>Stramenopiles</taxon>
        <taxon>Ochrophyta</taxon>
        <taxon>Raphidophyceae</taxon>
        <taxon>Chattonellales</taxon>
        <taxon>Chattonellaceae</taxon>
        <taxon>Heterosigma</taxon>
    </lineage>
</organism>
<keyword evidence="2" id="KW-1133">Transmembrane helix</keyword>
<dbReference type="EMBL" id="HBIU01010832">
    <property type="protein sequence ID" value="CAE0625996.1"/>
    <property type="molecule type" value="Transcribed_RNA"/>
</dbReference>
<evidence type="ECO:0000313" key="3">
    <source>
        <dbReference type="EMBL" id="CAE0625996.1"/>
    </source>
</evidence>
<feature type="region of interest" description="Disordered" evidence="1">
    <location>
        <begin position="190"/>
        <end position="223"/>
    </location>
</feature>
<keyword evidence="2" id="KW-0472">Membrane</keyword>
<name>A0A6V2PNN2_HETAK</name>
<evidence type="ECO:0000256" key="1">
    <source>
        <dbReference type="SAM" id="MobiDB-lite"/>
    </source>
</evidence>
<gene>
    <name evidence="3" type="ORF">HAKA00212_LOCUS4667</name>
</gene>
<proteinExistence type="predicted"/>
<feature type="compositionally biased region" description="Basic and acidic residues" evidence="1">
    <location>
        <begin position="198"/>
        <end position="215"/>
    </location>
</feature>
<sequence length="223" mass="24893">MADPQTQNGSNVNDVETIKQLKSIERRVMKQQIDTKNFNEQWRAGLQKASIMLFFHAMYLVNKKMDADIYVPILSTTLNKAFLGLTISLLNIQTVSLKNQLPKSLKPLTWGLAAFLAVFEVVLWVQGSGVKESADEVPETNPPPKRLFPVAALFFAFCSVCLWFMASAQHAADKGVEDAQAVLMAKEKCTKIKGSPSPHKEVGSRNGSKREEQRISKNAKKRN</sequence>
<evidence type="ECO:0000256" key="2">
    <source>
        <dbReference type="SAM" id="Phobius"/>
    </source>
</evidence>
<keyword evidence="2" id="KW-0812">Transmembrane</keyword>
<protein>
    <submittedName>
        <fullName evidence="3">Uncharacterized protein</fullName>
    </submittedName>
</protein>
<reference evidence="3" key="1">
    <citation type="submission" date="2021-01" db="EMBL/GenBank/DDBJ databases">
        <authorList>
            <person name="Corre E."/>
            <person name="Pelletier E."/>
            <person name="Niang G."/>
            <person name="Scheremetjew M."/>
            <person name="Finn R."/>
            <person name="Kale V."/>
            <person name="Holt S."/>
            <person name="Cochrane G."/>
            <person name="Meng A."/>
            <person name="Brown T."/>
            <person name="Cohen L."/>
        </authorList>
    </citation>
    <scope>NUCLEOTIDE SEQUENCE</scope>
    <source>
        <strain evidence="3">CCMP3107</strain>
    </source>
</reference>
<feature type="transmembrane region" description="Helical" evidence="2">
    <location>
        <begin position="147"/>
        <end position="166"/>
    </location>
</feature>
<feature type="transmembrane region" description="Helical" evidence="2">
    <location>
        <begin position="108"/>
        <end position="127"/>
    </location>
</feature>
<accession>A0A6V2PNN2</accession>